<keyword evidence="1" id="KW-1133">Transmembrane helix</keyword>
<proteinExistence type="predicted"/>
<dbReference type="Proteomes" id="UP000314294">
    <property type="component" value="Unassembled WGS sequence"/>
</dbReference>
<dbReference type="AlphaFoldDB" id="A0A4Z2E0H6"/>
<keyword evidence="1" id="KW-0812">Transmembrane</keyword>
<reference evidence="2 3" key="1">
    <citation type="submission" date="2019-03" db="EMBL/GenBank/DDBJ databases">
        <title>First draft genome of Liparis tanakae, snailfish: a comprehensive survey of snailfish specific genes.</title>
        <authorList>
            <person name="Kim W."/>
            <person name="Song I."/>
            <person name="Jeong J.-H."/>
            <person name="Kim D."/>
            <person name="Kim S."/>
            <person name="Ryu S."/>
            <person name="Song J.Y."/>
            <person name="Lee S.K."/>
        </authorList>
    </citation>
    <scope>NUCLEOTIDE SEQUENCE [LARGE SCALE GENOMIC DNA]</scope>
    <source>
        <tissue evidence="2">Muscle</tissue>
    </source>
</reference>
<keyword evidence="1" id="KW-0472">Membrane</keyword>
<keyword evidence="3" id="KW-1185">Reference proteome</keyword>
<name>A0A4Z2E0H6_9TELE</name>
<accession>A0A4Z2E0H6</accession>
<dbReference type="EMBL" id="SRLO01023479">
    <property type="protein sequence ID" value="TNN22254.1"/>
    <property type="molecule type" value="Genomic_DNA"/>
</dbReference>
<sequence length="68" mass="7710">MLFGNLYVYLDWNGRTEIPDSSRRNIFLCLLVASVLGTLSFLLLRKSRDEEELLSEEEGQSLLSTGVT</sequence>
<evidence type="ECO:0000313" key="2">
    <source>
        <dbReference type="EMBL" id="TNN22254.1"/>
    </source>
</evidence>
<comment type="caution">
    <text evidence="2">The sequence shown here is derived from an EMBL/GenBank/DDBJ whole genome shotgun (WGS) entry which is preliminary data.</text>
</comment>
<evidence type="ECO:0000256" key="1">
    <source>
        <dbReference type="SAM" id="Phobius"/>
    </source>
</evidence>
<feature type="transmembrane region" description="Helical" evidence="1">
    <location>
        <begin position="25"/>
        <end position="44"/>
    </location>
</feature>
<evidence type="ECO:0000313" key="3">
    <source>
        <dbReference type="Proteomes" id="UP000314294"/>
    </source>
</evidence>
<gene>
    <name evidence="2" type="primary">MFSD11_0</name>
    <name evidence="2" type="ORF">EYF80_067632</name>
</gene>
<protein>
    <submittedName>
        <fullName evidence="2">UNC93-like protein MFSD11</fullName>
    </submittedName>
</protein>
<organism evidence="2 3">
    <name type="scientific">Liparis tanakae</name>
    <name type="common">Tanaka's snailfish</name>
    <dbReference type="NCBI Taxonomy" id="230148"/>
    <lineage>
        <taxon>Eukaryota</taxon>
        <taxon>Metazoa</taxon>
        <taxon>Chordata</taxon>
        <taxon>Craniata</taxon>
        <taxon>Vertebrata</taxon>
        <taxon>Euteleostomi</taxon>
        <taxon>Actinopterygii</taxon>
        <taxon>Neopterygii</taxon>
        <taxon>Teleostei</taxon>
        <taxon>Neoteleostei</taxon>
        <taxon>Acanthomorphata</taxon>
        <taxon>Eupercaria</taxon>
        <taxon>Perciformes</taxon>
        <taxon>Cottioidei</taxon>
        <taxon>Cottales</taxon>
        <taxon>Liparidae</taxon>
        <taxon>Liparis</taxon>
    </lineage>
</organism>